<keyword evidence="2 3" id="KW-0676">Redox-active center</keyword>
<keyword evidence="3" id="KW-0049">Antioxidant</keyword>
<dbReference type="EMBL" id="CCJX01000069">
    <property type="protein sequence ID" value="CDT18685.1"/>
    <property type="molecule type" value="Genomic_DNA"/>
</dbReference>
<dbReference type="PANTHER" id="PTHR43110">
    <property type="entry name" value="THIOL PEROXIDASE"/>
    <property type="match status" value="1"/>
</dbReference>
<evidence type="ECO:0000259" key="4">
    <source>
        <dbReference type="PROSITE" id="PS51352"/>
    </source>
</evidence>
<accession>A0ABP1WRD5</accession>
<comment type="similarity">
    <text evidence="3">Belongs to the peroxiredoxin family. Tpx subfamily.</text>
</comment>
<dbReference type="SUPFAM" id="SSF52833">
    <property type="entry name" value="Thioredoxin-like"/>
    <property type="match status" value="1"/>
</dbReference>
<keyword evidence="1 3" id="KW-1015">Disulfide bond</keyword>
<dbReference type="InterPro" id="IPR036249">
    <property type="entry name" value="Thioredoxin-like_sf"/>
</dbReference>
<organism evidence="5 6">
    <name type="scientific">Vibrio crassostreae</name>
    <dbReference type="NCBI Taxonomy" id="246167"/>
    <lineage>
        <taxon>Bacteria</taxon>
        <taxon>Pseudomonadati</taxon>
        <taxon>Pseudomonadota</taxon>
        <taxon>Gammaproteobacteria</taxon>
        <taxon>Vibrionales</taxon>
        <taxon>Vibrionaceae</taxon>
        <taxon>Vibrio</taxon>
    </lineage>
</organism>
<evidence type="ECO:0000256" key="2">
    <source>
        <dbReference type="ARBA" id="ARBA00023284"/>
    </source>
</evidence>
<dbReference type="EC" id="1.11.1.24" evidence="3"/>
<comment type="miscellaneous">
    <text evidence="3">The active site is a conserved redox-active cysteine residue, the peroxidatic cysteine (C(P)), which makes the nucleophilic attack on the peroxide substrate. The peroxide oxidizes the C(P)-SH to cysteine sulfenic acid (C(P)-SOH), which then reacts with another cysteine residue, the resolving cysteine (C(R)), to form a disulfide bridge. The disulfide is subsequently reduced by an appropriate electron donor to complete the catalytic cycle. In this atypical 2-Cys peroxiredoxin, C(R) is present in the same subunit to form an intramolecular disulfide. The disulfide is subsequently reduced by thioredoxin.</text>
</comment>
<dbReference type="NCBIfam" id="NF001808">
    <property type="entry name" value="PRK00522.1"/>
    <property type="match status" value="1"/>
</dbReference>
<dbReference type="InterPro" id="IPR002065">
    <property type="entry name" value="TPX"/>
</dbReference>
<sequence>MSITFQGNPVSISGQLPKPNQVAPSFTLCDKDLNDLTLESLKGKNILLNIFPSIDTPVCATSVRNFNEKAANLDNTIVLCISADIPFAMNRFCGAEGIDNVKTASFFREPSFTENFGVNLNEGALKGFSARAVIVINSEGVVKYSELVPEITTEPNYEAAMAAMAALV</sequence>
<dbReference type="GeneID" id="93901927"/>
<evidence type="ECO:0000256" key="1">
    <source>
        <dbReference type="ARBA" id="ARBA00023157"/>
    </source>
</evidence>
<dbReference type="InterPro" id="IPR013740">
    <property type="entry name" value="Redoxin"/>
</dbReference>
<comment type="caution">
    <text evidence="5">The sequence shown here is derived from an EMBL/GenBank/DDBJ whole genome shotgun (WGS) entry which is preliminary data.</text>
</comment>
<comment type="catalytic activity">
    <reaction evidence="3">
        <text>a hydroperoxide + [thioredoxin]-dithiol = an alcohol + [thioredoxin]-disulfide + H2O</text>
        <dbReference type="Rhea" id="RHEA:62620"/>
        <dbReference type="Rhea" id="RHEA-COMP:10698"/>
        <dbReference type="Rhea" id="RHEA-COMP:10700"/>
        <dbReference type="ChEBI" id="CHEBI:15377"/>
        <dbReference type="ChEBI" id="CHEBI:29950"/>
        <dbReference type="ChEBI" id="CHEBI:30879"/>
        <dbReference type="ChEBI" id="CHEBI:35924"/>
        <dbReference type="ChEBI" id="CHEBI:50058"/>
        <dbReference type="EC" id="1.11.1.24"/>
    </reaction>
</comment>
<gene>
    <name evidence="3" type="primary">tpx</name>
    <name evidence="5" type="ORF">VCR4J5_1600034</name>
</gene>
<dbReference type="PANTHER" id="PTHR43110:SF1">
    <property type="entry name" value="THIOL PEROXIDASE"/>
    <property type="match status" value="1"/>
</dbReference>
<reference evidence="5 6" key="1">
    <citation type="submission" date="2014-06" db="EMBL/GenBank/DDBJ databases">
        <authorList>
            <person name="Le Roux F."/>
        </authorList>
    </citation>
    <scope>NUCLEOTIDE SEQUENCE [LARGE SCALE GENOMIC DNA]</scope>
    <source>
        <strain evidence="5 6">J5-4</strain>
    </source>
</reference>
<evidence type="ECO:0000313" key="5">
    <source>
        <dbReference type="EMBL" id="CDT18685.1"/>
    </source>
</evidence>
<keyword evidence="3" id="KW-0560">Oxidoreductase</keyword>
<dbReference type="HAMAP" id="MF_00269">
    <property type="entry name" value="Tpx"/>
    <property type="match status" value="1"/>
</dbReference>
<dbReference type="Gene3D" id="3.40.30.10">
    <property type="entry name" value="Glutaredoxin"/>
    <property type="match status" value="1"/>
</dbReference>
<evidence type="ECO:0000313" key="6">
    <source>
        <dbReference type="Proteomes" id="UP000049077"/>
    </source>
</evidence>
<comment type="function">
    <text evidence="3">Thiol-specific peroxidase that catalyzes the reduction of hydrogen peroxide and organic hydroperoxides to water and alcohols, respectively. Plays a role in cell protection against oxidative stress by detoxifying peroxides.</text>
</comment>
<feature type="domain" description="Thioredoxin" evidence="4">
    <location>
        <begin position="17"/>
        <end position="168"/>
    </location>
</feature>
<comment type="subunit">
    <text evidence="3">Homodimer.</text>
</comment>
<feature type="disulfide bond" description="Redox-active" evidence="3">
    <location>
        <begin position="59"/>
        <end position="93"/>
    </location>
</feature>
<feature type="active site" description="Cysteine sulfenic acid (-SOH) intermediate" evidence="3">
    <location>
        <position position="59"/>
    </location>
</feature>
<dbReference type="RefSeq" id="WP_048660439.1">
    <property type="nucleotide sequence ID" value="NZ_AP025477.1"/>
</dbReference>
<dbReference type="Pfam" id="PF08534">
    <property type="entry name" value="Redoxin"/>
    <property type="match status" value="1"/>
</dbReference>
<name>A0ABP1WRD5_9VIBR</name>
<keyword evidence="3" id="KW-0575">Peroxidase</keyword>
<protein>
    <recommendedName>
        <fullName evidence="3">Thiol peroxidase</fullName>
        <shortName evidence="3">Tpx</shortName>
        <ecNumber evidence="3">1.11.1.24</ecNumber>
    </recommendedName>
    <alternativeName>
        <fullName evidence="3">Peroxiredoxin tpx</fullName>
        <shortName evidence="3">Prx</shortName>
    </alternativeName>
    <alternativeName>
        <fullName evidence="3">Thioredoxin peroxidase</fullName>
    </alternativeName>
    <alternativeName>
        <fullName evidence="3">Thioredoxin-dependent peroxiredoxin</fullName>
    </alternativeName>
</protein>
<dbReference type="PROSITE" id="PS51352">
    <property type="entry name" value="THIOREDOXIN_2"/>
    <property type="match status" value="1"/>
</dbReference>
<keyword evidence="6" id="KW-1185">Reference proteome</keyword>
<dbReference type="CDD" id="cd03014">
    <property type="entry name" value="PRX_Atyp2cys"/>
    <property type="match status" value="1"/>
</dbReference>
<dbReference type="InterPro" id="IPR013766">
    <property type="entry name" value="Thioredoxin_domain"/>
</dbReference>
<dbReference type="InterPro" id="IPR050455">
    <property type="entry name" value="Tpx_Peroxidase_subfamily"/>
</dbReference>
<evidence type="ECO:0000256" key="3">
    <source>
        <dbReference type="HAMAP-Rule" id="MF_00269"/>
    </source>
</evidence>
<proteinExistence type="inferred from homology"/>
<dbReference type="Proteomes" id="UP000049077">
    <property type="component" value="Unassembled WGS sequence"/>
</dbReference>